<comment type="caution">
    <text evidence="1">The sequence shown here is derived from an EMBL/GenBank/DDBJ whole genome shotgun (WGS) entry which is preliminary data.</text>
</comment>
<sequence>MSVLAALAPQSFWIHRVNLHYRQDPAKHLMNPIMKMTLVTGLDVHLV</sequence>
<dbReference type="AlphaFoldDB" id="A0A9P0KTT0"/>
<proteinExistence type="predicted"/>
<evidence type="ECO:0000313" key="1">
    <source>
        <dbReference type="EMBL" id="CAH1981392.1"/>
    </source>
</evidence>
<gene>
    <name evidence="1" type="ORF">ACAOBT_LOCUS14448</name>
</gene>
<accession>A0A9P0KTT0</accession>
<organism evidence="1 2">
    <name type="scientific">Acanthoscelides obtectus</name>
    <name type="common">Bean weevil</name>
    <name type="synonym">Bruchus obtectus</name>
    <dbReference type="NCBI Taxonomy" id="200917"/>
    <lineage>
        <taxon>Eukaryota</taxon>
        <taxon>Metazoa</taxon>
        <taxon>Ecdysozoa</taxon>
        <taxon>Arthropoda</taxon>
        <taxon>Hexapoda</taxon>
        <taxon>Insecta</taxon>
        <taxon>Pterygota</taxon>
        <taxon>Neoptera</taxon>
        <taxon>Endopterygota</taxon>
        <taxon>Coleoptera</taxon>
        <taxon>Polyphaga</taxon>
        <taxon>Cucujiformia</taxon>
        <taxon>Chrysomeloidea</taxon>
        <taxon>Chrysomelidae</taxon>
        <taxon>Bruchinae</taxon>
        <taxon>Bruchini</taxon>
        <taxon>Acanthoscelides</taxon>
    </lineage>
</organism>
<dbReference type="EMBL" id="CAKOFQ010006908">
    <property type="protein sequence ID" value="CAH1981392.1"/>
    <property type="molecule type" value="Genomic_DNA"/>
</dbReference>
<dbReference type="Proteomes" id="UP001152888">
    <property type="component" value="Unassembled WGS sequence"/>
</dbReference>
<reference evidence="1" key="1">
    <citation type="submission" date="2022-03" db="EMBL/GenBank/DDBJ databases">
        <authorList>
            <person name="Sayadi A."/>
        </authorList>
    </citation>
    <scope>NUCLEOTIDE SEQUENCE</scope>
</reference>
<evidence type="ECO:0000313" key="2">
    <source>
        <dbReference type="Proteomes" id="UP001152888"/>
    </source>
</evidence>
<keyword evidence="2" id="KW-1185">Reference proteome</keyword>
<protein>
    <submittedName>
        <fullName evidence="1">Uncharacterized protein</fullName>
    </submittedName>
</protein>
<name>A0A9P0KTT0_ACAOB</name>